<feature type="domain" description="Nephrocystin 3-like N-terminal" evidence="3">
    <location>
        <begin position="253"/>
        <end position="416"/>
    </location>
</feature>
<keyword evidence="1" id="KW-0677">Repeat</keyword>
<evidence type="ECO:0000313" key="5">
    <source>
        <dbReference type="Proteomes" id="UP000703269"/>
    </source>
</evidence>
<dbReference type="InterPro" id="IPR056884">
    <property type="entry name" value="NPHP3-like_N"/>
</dbReference>
<dbReference type="Pfam" id="PF24883">
    <property type="entry name" value="NPHP3_N"/>
    <property type="match status" value="1"/>
</dbReference>
<keyword evidence="5" id="KW-1185">Reference proteome</keyword>
<evidence type="ECO:0000259" key="3">
    <source>
        <dbReference type="Pfam" id="PF24883"/>
    </source>
</evidence>
<proteinExistence type="predicted"/>
<dbReference type="AlphaFoldDB" id="A0A9P3GMQ1"/>
<sequence length="816" mass="93500">MELELERRSDPVFDLAESVGRPPYTLLDQTILHFKHKDIVFPDVPELVKRLKYLIWTVQTAEGVEARNAFLESVANLGYTVQCAMALAERHVSLYTDGKTLSLFGGYYSRTPLGAMIKSSDKLCERTQDLSRTIRELEKRARNLRSVHNSRVLRSLETVLLPAPHGRNRAQLHEMKETIEMAEALFRCRGSVGIWDIIRDIEAAKLMQDEYAEAEKVARVFDGIVRGSITYRLSELHQFRDSLPSPQEDLSADIDTWLSGDKRIYFLHGEAGLERSLTAYHFCISLDSAQWPSPTLGASFFFVHDRPSSLRFFVPNLLYQVWPSLRSDVASMVRDIFLHGDDPDLEAGRWSIMQERLLFRLLDAIPPLHQKPTVIVIHDIDQCEETEKDTVLPHLLEFLLTLVRKLPWLYVFISARFCPIIVSIIAHSSHASLVHQRQSFSGPLFAGDSQRSFDAYMSAHPPHPRFRWRTVQYNAIFGNLVAAYIGVSHRSTSEERLRWCLEHDDSRLAPLDALYLKILQSKIVRDPTSYKFYTLLRFIACNSDGIPPETIAFYTEEGFWSPCDIIAMVRYLQPVIRLNGKAMVAPFHPSFSNFLLNNSRCSVPEFCVDRNTHLASVCFAALARARPISAVFKPQPHIAPHRDRPDLRHPLLTLWPRYLSDAKRDPKLWRQLQAFVPSLELAAFAWVTEPDQILDTSLIVARYFERLSVRQDADSCSTFLTFVFYVQLWRYHTTAFSNIVPDISSLDVFHAMTEASQAEKKPICMGASAYASEDALVRYRATMELFTDQLFKDTEIAQDPDLAGLTDGTYRIDRWC</sequence>
<evidence type="ECO:0000313" key="4">
    <source>
        <dbReference type="EMBL" id="GJE97836.1"/>
    </source>
</evidence>
<dbReference type="OrthoDB" id="2804352at2759"/>
<name>A0A9P3GMQ1_9APHY</name>
<protein>
    <recommendedName>
        <fullName evidence="3">Nephrocystin 3-like N-terminal domain-containing protein</fullName>
    </recommendedName>
</protein>
<organism evidence="4 5">
    <name type="scientific">Phanerochaete sordida</name>
    <dbReference type="NCBI Taxonomy" id="48140"/>
    <lineage>
        <taxon>Eukaryota</taxon>
        <taxon>Fungi</taxon>
        <taxon>Dikarya</taxon>
        <taxon>Basidiomycota</taxon>
        <taxon>Agaricomycotina</taxon>
        <taxon>Agaricomycetes</taxon>
        <taxon>Polyporales</taxon>
        <taxon>Phanerochaetaceae</taxon>
        <taxon>Phanerochaete</taxon>
    </lineage>
</organism>
<gene>
    <name evidence="4" type="ORF">PsYK624_140580</name>
</gene>
<keyword evidence="2" id="KW-0175">Coiled coil</keyword>
<accession>A0A9P3GMQ1</accession>
<dbReference type="EMBL" id="BPQB01000077">
    <property type="protein sequence ID" value="GJE97836.1"/>
    <property type="molecule type" value="Genomic_DNA"/>
</dbReference>
<evidence type="ECO:0000256" key="1">
    <source>
        <dbReference type="ARBA" id="ARBA00022737"/>
    </source>
</evidence>
<comment type="caution">
    <text evidence="4">The sequence shown here is derived from an EMBL/GenBank/DDBJ whole genome shotgun (WGS) entry which is preliminary data.</text>
</comment>
<evidence type="ECO:0000256" key="2">
    <source>
        <dbReference type="SAM" id="Coils"/>
    </source>
</evidence>
<reference evidence="4 5" key="1">
    <citation type="submission" date="2021-08" db="EMBL/GenBank/DDBJ databases">
        <title>Draft Genome Sequence of Phanerochaete sordida strain YK-624.</title>
        <authorList>
            <person name="Mori T."/>
            <person name="Dohra H."/>
            <person name="Suzuki T."/>
            <person name="Kawagishi H."/>
            <person name="Hirai H."/>
        </authorList>
    </citation>
    <scope>NUCLEOTIDE SEQUENCE [LARGE SCALE GENOMIC DNA]</scope>
    <source>
        <strain evidence="4 5">YK-624</strain>
    </source>
</reference>
<feature type="coiled-coil region" evidence="2">
    <location>
        <begin position="120"/>
        <end position="147"/>
    </location>
</feature>
<dbReference type="Proteomes" id="UP000703269">
    <property type="component" value="Unassembled WGS sequence"/>
</dbReference>